<keyword evidence="8" id="KW-0547">Nucleotide-binding</keyword>
<dbReference type="GO" id="GO:0000049">
    <property type="term" value="F:tRNA binding"/>
    <property type="evidence" value="ECO:0007669"/>
    <property type="project" value="TreeGrafter"/>
</dbReference>
<dbReference type="EMBL" id="BARS01036785">
    <property type="protein sequence ID" value="GAG18880.1"/>
    <property type="molecule type" value="Genomic_DNA"/>
</dbReference>
<dbReference type="PROSITE" id="PS51163">
    <property type="entry name" value="YRDC"/>
    <property type="match status" value="1"/>
</dbReference>
<dbReference type="GO" id="GO:0006450">
    <property type="term" value="P:regulation of translational fidelity"/>
    <property type="evidence" value="ECO:0007669"/>
    <property type="project" value="TreeGrafter"/>
</dbReference>
<keyword evidence="4" id="KW-0963">Cytoplasm</keyword>
<proteinExistence type="inferred from homology"/>
<evidence type="ECO:0000256" key="8">
    <source>
        <dbReference type="ARBA" id="ARBA00022741"/>
    </source>
</evidence>
<protein>
    <recommendedName>
        <fullName evidence="10">L-threonylcarbamoyladenylate synthase</fullName>
        <ecNumber evidence="3">2.7.7.87</ecNumber>
    </recommendedName>
    <alternativeName>
        <fullName evidence="10">L-threonylcarbamoyladenylate synthase</fullName>
    </alternativeName>
</protein>
<evidence type="ECO:0000256" key="11">
    <source>
        <dbReference type="ARBA" id="ARBA00048366"/>
    </source>
</evidence>
<evidence type="ECO:0000256" key="9">
    <source>
        <dbReference type="ARBA" id="ARBA00022840"/>
    </source>
</evidence>
<dbReference type="GO" id="GO:0003725">
    <property type="term" value="F:double-stranded RNA binding"/>
    <property type="evidence" value="ECO:0007669"/>
    <property type="project" value="InterPro"/>
</dbReference>
<dbReference type="SUPFAM" id="SSF55821">
    <property type="entry name" value="YrdC/RibB"/>
    <property type="match status" value="1"/>
</dbReference>
<evidence type="ECO:0000256" key="10">
    <source>
        <dbReference type="ARBA" id="ARBA00029774"/>
    </source>
</evidence>
<sequence>MPLILKVEKDPSRSEEAIRRAAQLIVNGGVVAFPTETFYGLAALATDYQAIDKLYQLKKRPAQKSLSILIADPAELDDWIETIPNQALYLTARFWPGPLTLVFDAATHLPTNLTADTGK</sequence>
<dbReference type="GO" id="GO:0005524">
    <property type="term" value="F:ATP binding"/>
    <property type="evidence" value="ECO:0007669"/>
    <property type="project" value="UniProtKB-KW"/>
</dbReference>
<evidence type="ECO:0000256" key="7">
    <source>
        <dbReference type="ARBA" id="ARBA00022695"/>
    </source>
</evidence>
<dbReference type="AlphaFoldDB" id="X0VKU3"/>
<accession>X0VKU3</accession>
<gene>
    <name evidence="13" type="ORF">S01H1_56489</name>
</gene>
<evidence type="ECO:0000256" key="3">
    <source>
        <dbReference type="ARBA" id="ARBA00012584"/>
    </source>
</evidence>
<comment type="subcellular location">
    <subcellularLocation>
        <location evidence="1">Cytoplasm</location>
    </subcellularLocation>
</comment>
<keyword evidence="9" id="KW-0067">ATP-binding</keyword>
<evidence type="ECO:0000259" key="12">
    <source>
        <dbReference type="PROSITE" id="PS51163"/>
    </source>
</evidence>
<dbReference type="InterPro" id="IPR017945">
    <property type="entry name" value="DHBP_synth_RibB-like_a/b_dom"/>
</dbReference>
<keyword evidence="6" id="KW-0819">tRNA processing</keyword>
<dbReference type="GO" id="GO:0008033">
    <property type="term" value="P:tRNA processing"/>
    <property type="evidence" value="ECO:0007669"/>
    <property type="project" value="UniProtKB-KW"/>
</dbReference>
<dbReference type="Pfam" id="PF01300">
    <property type="entry name" value="Sua5_yciO_yrdC"/>
    <property type="match status" value="1"/>
</dbReference>
<keyword evidence="7" id="KW-0548">Nucleotidyltransferase</keyword>
<evidence type="ECO:0000256" key="2">
    <source>
        <dbReference type="ARBA" id="ARBA00007663"/>
    </source>
</evidence>
<keyword evidence="5" id="KW-0808">Transferase</keyword>
<evidence type="ECO:0000256" key="4">
    <source>
        <dbReference type="ARBA" id="ARBA00022490"/>
    </source>
</evidence>
<comment type="caution">
    <text evidence="13">The sequence shown here is derived from an EMBL/GenBank/DDBJ whole genome shotgun (WGS) entry which is preliminary data.</text>
</comment>
<dbReference type="GO" id="GO:0061710">
    <property type="term" value="F:L-threonylcarbamoyladenylate synthase"/>
    <property type="evidence" value="ECO:0007669"/>
    <property type="project" value="UniProtKB-EC"/>
</dbReference>
<feature type="non-terminal residue" evidence="13">
    <location>
        <position position="119"/>
    </location>
</feature>
<reference evidence="13" key="1">
    <citation type="journal article" date="2014" name="Front. Microbiol.">
        <title>High frequency of phylogenetically diverse reductive dehalogenase-homologous genes in deep subseafloor sedimentary metagenomes.</title>
        <authorList>
            <person name="Kawai M."/>
            <person name="Futagami T."/>
            <person name="Toyoda A."/>
            <person name="Takaki Y."/>
            <person name="Nishi S."/>
            <person name="Hori S."/>
            <person name="Arai W."/>
            <person name="Tsubouchi T."/>
            <person name="Morono Y."/>
            <person name="Uchiyama I."/>
            <person name="Ito T."/>
            <person name="Fujiyama A."/>
            <person name="Inagaki F."/>
            <person name="Takami H."/>
        </authorList>
    </citation>
    <scope>NUCLEOTIDE SEQUENCE</scope>
    <source>
        <strain evidence="13">Expedition CK06-06</strain>
    </source>
</reference>
<evidence type="ECO:0000313" key="13">
    <source>
        <dbReference type="EMBL" id="GAG18880.1"/>
    </source>
</evidence>
<dbReference type="InterPro" id="IPR050156">
    <property type="entry name" value="TC-AMP_synthase_SUA5"/>
</dbReference>
<evidence type="ECO:0000256" key="6">
    <source>
        <dbReference type="ARBA" id="ARBA00022694"/>
    </source>
</evidence>
<organism evidence="13">
    <name type="scientific">marine sediment metagenome</name>
    <dbReference type="NCBI Taxonomy" id="412755"/>
    <lineage>
        <taxon>unclassified sequences</taxon>
        <taxon>metagenomes</taxon>
        <taxon>ecological metagenomes</taxon>
    </lineage>
</organism>
<name>X0VKU3_9ZZZZ</name>
<dbReference type="InterPro" id="IPR006070">
    <property type="entry name" value="Sua5-like_dom"/>
</dbReference>
<dbReference type="PANTHER" id="PTHR17490">
    <property type="entry name" value="SUA5"/>
    <property type="match status" value="1"/>
</dbReference>
<dbReference type="EC" id="2.7.7.87" evidence="3"/>
<dbReference type="Gene3D" id="3.90.870.10">
    <property type="entry name" value="DHBP synthase"/>
    <property type="match status" value="1"/>
</dbReference>
<dbReference type="PANTHER" id="PTHR17490:SF16">
    <property type="entry name" value="THREONYLCARBAMOYL-AMP SYNTHASE"/>
    <property type="match status" value="1"/>
</dbReference>
<comment type="similarity">
    <text evidence="2">Belongs to the SUA5 family.</text>
</comment>
<evidence type="ECO:0000256" key="5">
    <source>
        <dbReference type="ARBA" id="ARBA00022679"/>
    </source>
</evidence>
<evidence type="ECO:0000256" key="1">
    <source>
        <dbReference type="ARBA" id="ARBA00004496"/>
    </source>
</evidence>
<dbReference type="GO" id="GO:0005737">
    <property type="term" value="C:cytoplasm"/>
    <property type="evidence" value="ECO:0007669"/>
    <property type="project" value="UniProtKB-SubCell"/>
</dbReference>
<comment type="catalytic activity">
    <reaction evidence="11">
        <text>L-threonine + hydrogencarbonate + ATP = L-threonylcarbamoyladenylate + diphosphate + H2O</text>
        <dbReference type="Rhea" id="RHEA:36407"/>
        <dbReference type="ChEBI" id="CHEBI:15377"/>
        <dbReference type="ChEBI" id="CHEBI:17544"/>
        <dbReference type="ChEBI" id="CHEBI:30616"/>
        <dbReference type="ChEBI" id="CHEBI:33019"/>
        <dbReference type="ChEBI" id="CHEBI:57926"/>
        <dbReference type="ChEBI" id="CHEBI:73682"/>
        <dbReference type="EC" id="2.7.7.87"/>
    </reaction>
</comment>
<feature type="domain" description="YrdC-like" evidence="12">
    <location>
        <begin position="15"/>
        <end position="119"/>
    </location>
</feature>